<gene>
    <name evidence="1" type="ORF">GQ651_09045</name>
</gene>
<dbReference type="InterPro" id="IPR007375">
    <property type="entry name" value="SoxG"/>
</dbReference>
<dbReference type="Proteomes" id="UP000480350">
    <property type="component" value="Unassembled WGS sequence"/>
</dbReference>
<dbReference type="Gene3D" id="3.30.1360.120">
    <property type="entry name" value="Probable tRNA modification gtpase trme, domain 1"/>
    <property type="match status" value="1"/>
</dbReference>
<keyword evidence="2" id="KW-1185">Reference proteome</keyword>
<reference evidence="1 2" key="2">
    <citation type="submission" date="2020-03" db="EMBL/GenBank/DDBJ databases">
        <title>Kangsaoukella pontilimi gen. nov., sp. nov., a new member of the family Rhodobacteraceae isolated from a tidal mudflat.</title>
        <authorList>
            <person name="Kim I.S."/>
        </authorList>
    </citation>
    <scope>NUCLEOTIDE SEQUENCE [LARGE SCALE GENOMIC DNA]</scope>
    <source>
        <strain evidence="1 2">GH1-50</strain>
    </source>
</reference>
<dbReference type="InterPro" id="IPR027266">
    <property type="entry name" value="TrmE/GcvT-like"/>
</dbReference>
<reference evidence="1 2" key="1">
    <citation type="submission" date="2019-12" db="EMBL/GenBank/DDBJ databases">
        <authorList>
            <person name="Lee S.D."/>
        </authorList>
    </citation>
    <scope>NUCLEOTIDE SEQUENCE [LARGE SCALE GENOMIC DNA]</scope>
    <source>
        <strain evidence="1 2">GH1-50</strain>
    </source>
</reference>
<dbReference type="AlphaFoldDB" id="A0A7C9IPA5"/>
<protein>
    <submittedName>
        <fullName evidence="1">Sarcosine oxidase subunit gamma</fullName>
    </submittedName>
</protein>
<dbReference type="Pfam" id="PF04268">
    <property type="entry name" value="SoxG"/>
    <property type="match status" value="1"/>
</dbReference>
<dbReference type="SUPFAM" id="SSF103025">
    <property type="entry name" value="Folate-binding domain"/>
    <property type="match status" value="1"/>
</dbReference>
<dbReference type="RefSeq" id="WP_160763830.1">
    <property type="nucleotide sequence ID" value="NZ_WUPT01000001.1"/>
</dbReference>
<evidence type="ECO:0000313" key="1">
    <source>
        <dbReference type="EMBL" id="MXQ07990.1"/>
    </source>
</evidence>
<organism evidence="1 2">
    <name type="scientific">Kangsaoukella pontilimi</name>
    <dbReference type="NCBI Taxonomy" id="2691042"/>
    <lineage>
        <taxon>Bacteria</taxon>
        <taxon>Pseudomonadati</taxon>
        <taxon>Pseudomonadota</taxon>
        <taxon>Alphaproteobacteria</taxon>
        <taxon>Rhodobacterales</taxon>
        <taxon>Paracoccaceae</taxon>
        <taxon>Kangsaoukella</taxon>
    </lineage>
</organism>
<accession>A0A7C9IPA5</accession>
<proteinExistence type="predicted"/>
<dbReference type="Gene3D" id="3.30.70.1520">
    <property type="entry name" value="Heterotetrameric sarcosine oxidase"/>
    <property type="match status" value="1"/>
</dbReference>
<evidence type="ECO:0000313" key="2">
    <source>
        <dbReference type="Proteomes" id="UP000480350"/>
    </source>
</evidence>
<dbReference type="EMBL" id="WUPT01000001">
    <property type="protein sequence ID" value="MXQ07990.1"/>
    <property type="molecule type" value="Genomic_DNA"/>
</dbReference>
<sequence length="179" mass="18435">MVELMAQSPVSSRLPLEIGGVTLALAEPGRVTWVAVRDDGALASALEEEVGCGLPTALRSTTASGLRLVWHGPGQVLAIGALPSALAGLPMTDQSDGFACLALSGHGARDVLARLTPVDLRGHVFPVDGAARTLLGHMTATLIREGDAAWLCLVPRSMADSAVHDLTRAMEGVAGRATL</sequence>
<comment type="caution">
    <text evidence="1">The sequence shown here is derived from an EMBL/GenBank/DDBJ whole genome shotgun (WGS) entry which is preliminary data.</text>
</comment>
<name>A0A7C9IPA5_9RHOB</name>